<evidence type="ECO:0000256" key="1">
    <source>
        <dbReference type="SAM" id="Phobius"/>
    </source>
</evidence>
<dbReference type="GO" id="GO:0004803">
    <property type="term" value="F:transposase activity"/>
    <property type="evidence" value="ECO:0007669"/>
    <property type="project" value="InterPro"/>
</dbReference>
<dbReference type="PANTHER" id="PTHR33055:SF13">
    <property type="entry name" value="TRANSPOSASE"/>
    <property type="match status" value="1"/>
</dbReference>
<dbReference type="Pfam" id="PF02371">
    <property type="entry name" value="Transposase_20"/>
    <property type="match status" value="1"/>
</dbReference>
<evidence type="ECO:0000259" key="2">
    <source>
        <dbReference type="Pfam" id="PF02371"/>
    </source>
</evidence>
<feature type="transmembrane region" description="Helical" evidence="1">
    <location>
        <begin position="53"/>
        <end position="72"/>
    </location>
</feature>
<accession>A0AAE3SIF1</accession>
<proteinExistence type="predicted"/>
<keyword evidence="4" id="KW-1185">Reference proteome</keyword>
<dbReference type="EMBL" id="JAPDPJ010000085">
    <property type="protein sequence ID" value="MCW3789168.1"/>
    <property type="molecule type" value="Genomic_DNA"/>
</dbReference>
<keyword evidence="1" id="KW-0472">Membrane</keyword>
<dbReference type="AlphaFoldDB" id="A0AAE3SIF1"/>
<comment type="caution">
    <text evidence="3">The sequence shown here is derived from an EMBL/GenBank/DDBJ whole genome shotgun (WGS) entry which is preliminary data.</text>
</comment>
<name>A0AAE3SIF1_9BACT</name>
<dbReference type="InterPro" id="IPR047650">
    <property type="entry name" value="Transpos_IS110"/>
</dbReference>
<protein>
    <submittedName>
        <fullName evidence="3">Transposase</fullName>
    </submittedName>
</protein>
<keyword evidence="1" id="KW-0812">Transmembrane</keyword>
<keyword evidence="1" id="KW-1133">Transmembrane helix</keyword>
<feature type="non-terminal residue" evidence="3">
    <location>
        <position position="1"/>
    </location>
</feature>
<dbReference type="Proteomes" id="UP001209229">
    <property type="component" value="Unassembled WGS sequence"/>
</dbReference>
<feature type="transmembrane region" description="Helical" evidence="1">
    <location>
        <begin position="12"/>
        <end position="32"/>
    </location>
</feature>
<evidence type="ECO:0000313" key="3">
    <source>
        <dbReference type="EMBL" id="MCW3789168.1"/>
    </source>
</evidence>
<dbReference type="GO" id="GO:0006313">
    <property type="term" value="P:DNA transposition"/>
    <property type="evidence" value="ECO:0007669"/>
    <property type="project" value="InterPro"/>
</dbReference>
<feature type="domain" description="Transposase IS116/IS110/IS902 C-terminal" evidence="2">
    <location>
        <begin position="52"/>
        <end position="134"/>
    </location>
</feature>
<evidence type="ECO:0000313" key="4">
    <source>
        <dbReference type="Proteomes" id="UP001209229"/>
    </source>
</evidence>
<gene>
    <name evidence="3" type="ORF">OM075_22065</name>
</gene>
<organism evidence="3 4">
    <name type="scientific">Plebeiibacterium sediminum</name>
    <dbReference type="NCBI Taxonomy" id="2992112"/>
    <lineage>
        <taxon>Bacteria</taxon>
        <taxon>Pseudomonadati</taxon>
        <taxon>Bacteroidota</taxon>
        <taxon>Bacteroidia</taxon>
        <taxon>Marinilabiliales</taxon>
        <taxon>Marinilabiliaceae</taxon>
        <taxon>Plebeiibacterium</taxon>
    </lineage>
</organism>
<sequence>LAKSIFISKYYMILFSIISLIYCDLRIELRLLGINRQVRQLSQSEKYRKNIELLIKIPGIGIMTAITILVQLGDISRFKRLDELCNYIGLVPSMHSSGDKIHTGKMIKRGRKELKIMLIEASWVAIPKDPALMHKFSELILRMNKNKAIIRIARKLLNRIRFVLLNQQSYNLSVFK</sequence>
<dbReference type="PANTHER" id="PTHR33055">
    <property type="entry name" value="TRANSPOSASE FOR INSERTION SEQUENCE ELEMENT IS1111A"/>
    <property type="match status" value="1"/>
</dbReference>
<dbReference type="InterPro" id="IPR003346">
    <property type="entry name" value="Transposase_20"/>
</dbReference>
<reference evidence="3" key="1">
    <citation type="submission" date="2022-10" db="EMBL/GenBank/DDBJ databases">
        <authorList>
            <person name="Yu W.X."/>
        </authorList>
    </citation>
    <scope>NUCLEOTIDE SEQUENCE</scope>
    <source>
        <strain evidence="3">AAT</strain>
    </source>
</reference>
<dbReference type="RefSeq" id="WP_301192725.1">
    <property type="nucleotide sequence ID" value="NZ_JAPDPJ010000085.1"/>
</dbReference>
<dbReference type="GO" id="GO:0003677">
    <property type="term" value="F:DNA binding"/>
    <property type="evidence" value="ECO:0007669"/>
    <property type="project" value="InterPro"/>
</dbReference>